<keyword evidence="2" id="KW-0560">Oxidoreductase</keyword>
<gene>
    <name evidence="2" type="ORF">K0504_02685</name>
</gene>
<dbReference type="GO" id="GO:0016491">
    <property type="term" value="F:oxidoreductase activity"/>
    <property type="evidence" value="ECO:0007669"/>
    <property type="project" value="UniProtKB-KW"/>
</dbReference>
<dbReference type="NCBIfam" id="TIGR01509">
    <property type="entry name" value="HAD-SF-IA-v3"/>
    <property type="match status" value="1"/>
</dbReference>
<dbReference type="SFLD" id="SFLDS00003">
    <property type="entry name" value="Haloacid_Dehalogenase"/>
    <property type="match status" value="1"/>
</dbReference>
<dbReference type="InterPro" id="IPR036412">
    <property type="entry name" value="HAD-like_sf"/>
</dbReference>
<evidence type="ECO:0000256" key="1">
    <source>
        <dbReference type="ARBA" id="ARBA00006171"/>
    </source>
</evidence>
<organism evidence="2 3">
    <name type="scientific">Neiella holothuriorum</name>
    <dbReference type="NCBI Taxonomy" id="2870530"/>
    <lineage>
        <taxon>Bacteria</taxon>
        <taxon>Pseudomonadati</taxon>
        <taxon>Pseudomonadota</taxon>
        <taxon>Gammaproteobacteria</taxon>
        <taxon>Alteromonadales</taxon>
        <taxon>Echinimonadaceae</taxon>
        <taxon>Neiella</taxon>
    </lineage>
</organism>
<dbReference type="PANTHER" id="PTHR43481:SF4">
    <property type="entry name" value="GLYCEROL-1-PHOSPHATE PHOSPHOHYDROLASE 1-RELATED"/>
    <property type="match status" value="1"/>
</dbReference>
<dbReference type="InterPro" id="IPR006439">
    <property type="entry name" value="HAD-SF_hydro_IA"/>
</dbReference>
<dbReference type="NCBIfam" id="TIGR02009">
    <property type="entry name" value="PGMB-YQAB-SF"/>
    <property type="match status" value="1"/>
</dbReference>
<comment type="similarity">
    <text evidence="1">Belongs to the HAD-like hydrolase superfamily. CbbY/CbbZ/Gph/YieH family.</text>
</comment>
<sequence length="197" mass="21903">MNKALQKYDAIIFDMDGTLVDSMPSHMEAWRRTAKLYQFPFDAEWQMSLGGVPTVKIAAHVNQRYGLQLDCEEVAETKRQQWTELEQPPVLINDVYQVLLTSLTDKKIAVGTGSIRAHAEDVLTQVGVLDKLLALVTASDVTFGKPHPETFLAAAQQMQVTPARCVVFEDTDIGEQAALAAGMDCIRVDLGKIRWPE</sequence>
<accession>A0ABS7EC69</accession>
<dbReference type="EMBL" id="JAHZSS010000002">
    <property type="protein sequence ID" value="MBW8189927.1"/>
    <property type="molecule type" value="Genomic_DNA"/>
</dbReference>
<dbReference type="Proteomes" id="UP001166251">
    <property type="component" value="Unassembled WGS sequence"/>
</dbReference>
<reference evidence="2" key="1">
    <citation type="submission" date="2021-07" db="EMBL/GenBank/DDBJ databases">
        <title>Neiella marina sp. nov., isolated from the intestinal content of sea cucumber Apostichopus japonicus.</title>
        <authorList>
            <person name="Bai X."/>
        </authorList>
    </citation>
    <scope>NUCLEOTIDE SEQUENCE</scope>
    <source>
        <strain evidence="2">126</strain>
    </source>
</reference>
<keyword evidence="2" id="KW-0378">Hydrolase</keyword>
<dbReference type="Pfam" id="PF00702">
    <property type="entry name" value="Hydrolase"/>
    <property type="match status" value="1"/>
</dbReference>
<dbReference type="PANTHER" id="PTHR43481">
    <property type="entry name" value="FRUCTOSE-1-PHOSPHATE PHOSPHATASE"/>
    <property type="match status" value="1"/>
</dbReference>
<dbReference type="CDD" id="cd07505">
    <property type="entry name" value="HAD_BPGM-like"/>
    <property type="match status" value="1"/>
</dbReference>
<dbReference type="GO" id="GO:0016787">
    <property type="term" value="F:hydrolase activity"/>
    <property type="evidence" value="ECO:0007669"/>
    <property type="project" value="UniProtKB-KW"/>
</dbReference>
<dbReference type="InterPro" id="IPR010976">
    <property type="entry name" value="B-phosphoglucomutase_hydrolase"/>
</dbReference>
<keyword evidence="3" id="KW-1185">Reference proteome</keyword>
<name>A0ABS7EC69_9GAMM</name>
<dbReference type="InterPro" id="IPR023214">
    <property type="entry name" value="HAD_sf"/>
</dbReference>
<dbReference type="SUPFAM" id="SSF56784">
    <property type="entry name" value="HAD-like"/>
    <property type="match status" value="1"/>
</dbReference>
<protein>
    <submittedName>
        <fullName evidence="2">Beta-phosphoglucomutase family hydrolase</fullName>
    </submittedName>
</protein>
<dbReference type="InterPro" id="IPR051806">
    <property type="entry name" value="HAD-like_SPP"/>
</dbReference>
<dbReference type="InterPro" id="IPR023198">
    <property type="entry name" value="PGP-like_dom2"/>
</dbReference>
<dbReference type="RefSeq" id="WP_220102607.1">
    <property type="nucleotide sequence ID" value="NZ_JAHZSS010000002.1"/>
</dbReference>
<dbReference type="SFLD" id="SFLDG01129">
    <property type="entry name" value="C1.5:_HAD__Beta-PGM__Phosphata"/>
    <property type="match status" value="1"/>
</dbReference>
<comment type="caution">
    <text evidence="2">The sequence shown here is derived from an EMBL/GenBank/DDBJ whole genome shotgun (WGS) entry which is preliminary data.</text>
</comment>
<dbReference type="Gene3D" id="1.10.150.240">
    <property type="entry name" value="Putative phosphatase, domain 2"/>
    <property type="match status" value="1"/>
</dbReference>
<evidence type="ECO:0000313" key="2">
    <source>
        <dbReference type="EMBL" id="MBW8189927.1"/>
    </source>
</evidence>
<dbReference type="Gene3D" id="3.40.50.1000">
    <property type="entry name" value="HAD superfamily/HAD-like"/>
    <property type="match status" value="1"/>
</dbReference>
<proteinExistence type="inferred from homology"/>
<evidence type="ECO:0000313" key="3">
    <source>
        <dbReference type="Proteomes" id="UP001166251"/>
    </source>
</evidence>